<comment type="caution">
    <text evidence="2">The sequence shown here is derived from an EMBL/GenBank/DDBJ whole genome shotgun (WGS) entry which is preliminary data.</text>
</comment>
<name>A0A081PGQ4_9SPHI</name>
<keyword evidence="1" id="KW-0472">Membrane</keyword>
<sequence>MIKQCVIRVNLGLTPYKIGSTTNDTRPRPEQNLNMLPIYKKSSAGFAFYWATCGALVIYADL</sequence>
<keyword evidence="1" id="KW-0812">Transmembrane</keyword>
<dbReference type="AlphaFoldDB" id="A0A081PGQ4"/>
<keyword evidence="1" id="KW-1133">Transmembrane helix</keyword>
<gene>
    <name evidence="2" type="ORF">N180_13790</name>
</gene>
<keyword evidence="3" id="KW-1185">Reference proteome</keyword>
<protein>
    <submittedName>
        <fullName evidence="2">Uncharacterized protein</fullName>
    </submittedName>
</protein>
<evidence type="ECO:0000313" key="3">
    <source>
        <dbReference type="Proteomes" id="UP000028007"/>
    </source>
</evidence>
<accession>A0A081PGQ4</accession>
<evidence type="ECO:0000313" key="2">
    <source>
        <dbReference type="EMBL" id="KEQ29877.1"/>
    </source>
</evidence>
<dbReference type="EMBL" id="JNFF01000057">
    <property type="protein sequence ID" value="KEQ29877.1"/>
    <property type="molecule type" value="Genomic_DNA"/>
</dbReference>
<evidence type="ECO:0000256" key="1">
    <source>
        <dbReference type="SAM" id="Phobius"/>
    </source>
</evidence>
<proteinExistence type="predicted"/>
<reference evidence="2 3" key="1">
    <citation type="journal article" date="1992" name="Int. J. Syst. Bacteriol.">
        <title>Sphingobacterium antarcticus sp. nov. a Psychrotrophic Bacterium from the Soils of Schirmacher Oasis, Antarctica.</title>
        <authorList>
            <person name="Shivaji S."/>
            <person name="Ray M.K."/>
            <person name="Rao N.S."/>
            <person name="Saiserr L."/>
            <person name="Jagannadham M.V."/>
            <person name="Kumar G.S."/>
            <person name="Reddy G."/>
            <person name="Bhargava P.M."/>
        </authorList>
    </citation>
    <scope>NUCLEOTIDE SEQUENCE [LARGE SCALE GENOMIC DNA]</scope>
    <source>
        <strain evidence="2 3">4BY</strain>
    </source>
</reference>
<feature type="transmembrane region" description="Helical" evidence="1">
    <location>
        <begin position="43"/>
        <end position="60"/>
    </location>
</feature>
<organism evidence="2 3">
    <name type="scientific">Pedobacter antarcticus 4BY</name>
    <dbReference type="NCBI Taxonomy" id="1358423"/>
    <lineage>
        <taxon>Bacteria</taxon>
        <taxon>Pseudomonadati</taxon>
        <taxon>Bacteroidota</taxon>
        <taxon>Sphingobacteriia</taxon>
        <taxon>Sphingobacteriales</taxon>
        <taxon>Sphingobacteriaceae</taxon>
        <taxon>Pedobacter</taxon>
    </lineage>
</organism>
<dbReference type="Proteomes" id="UP000028007">
    <property type="component" value="Unassembled WGS sequence"/>
</dbReference>